<feature type="coiled-coil region" evidence="6">
    <location>
        <begin position="131"/>
        <end position="186"/>
    </location>
</feature>
<evidence type="ECO:0000256" key="6">
    <source>
        <dbReference type="SAM" id="Coils"/>
    </source>
</evidence>
<keyword evidence="3 5" id="KW-0175">Coiled coil</keyword>
<dbReference type="OrthoDB" id="10065861at2759"/>
<dbReference type="Gene3D" id="1.20.1270.60">
    <property type="entry name" value="Arfaptin homology (AH) domain/BAR domain"/>
    <property type="match status" value="1"/>
</dbReference>
<dbReference type="PRINTS" id="PR00452">
    <property type="entry name" value="SH3DOMAIN"/>
</dbReference>
<feature type="region of interest" description="Disordered" evidence="7">
    <location>
        <begin position="427"/>
        <end position="473"/>
    </location>
</feature>
<dbReference type="GeneID" id="106159510"/>
<evidence type="ECO:0000256" key="2">
    <source>
        <dbReference type="ARBA" id="ARBA00022553"/>
    </source>
</evidence>
<reference evidence="11" key="1">
    <citation type="submission" date="2025-08" db="UniProtKB">
        <authorList>
            <consortium name="RefSeq"/>
        </authorList>
    </citation>
    <scope>IDENTIFICATION</scope>
    <source>
        <tissue evidence="11">Gonads</tissue>
    </source>
</reference>
<feature type="compositionally biased region" description="Polar residues" evidence="7">
    <location>
        <begin position="1086"/>
        <end position="1099"/>
    </location>
</feature>
<dbReference type="GO" id="GO:0031594">
    <property type="term" value="C:neuromuscular junction"/>
    <property type="evidence" value="ECO:0007669"/>
    <property type="project" value="TreeGrafter"/>
</dbReference>
<evidence type="ECO:0000259" key="8">
    <source>
        <dbReference type="PROSITE" id="PS50002"/>
    </source>
</evidence>
<name>A0A2R2MQF5_LINAN</name>
<feature type="region of interest" description="Disordered" evidence="7">
    <location>
        <begin position="654"/>
        <end position="676"/>
    </location>
</feature>
<evidence type="ECO:0000313" key="11">
    <source>
        <dbReference type="RefSeq" id="XP_023932475.1"/>
    </source>
</evidence>
<dbReference type="RefSeq" id="XP_023932475.1">
    <property type="nucleotide sequence ID" value="XM_024076707.1"/>
</dbReference>
<dbReference type="PANTHER" id="PTHR15735:SF21">
    <property type="entry name" value="PROTEIN NERVOUS WRECK"/>
    <property type="match status" value="1"/>
</dbReference>
<protein>
    <submittedName>
        <fullName evidence="11">F-BAR and double SH3 domains protein 2-like</fullName>
    </submittedName>
</protein>
<keyword evidence="10" id="KW-1185">Reference proteome</keyword>
<dbReference type="InParanoid" id="A0A2R2MQF5"/>
<feature type="compositionally biased region" description="Low complexity" evidence="7">
    <location>
        <begin position="437"/>
        <end position="451"/>
    </location>
</feature>
<dbReference type="Pfam" id="PF00611">
    <property type="entry name" value="FCH"/>
    <property type="match status" value="1"/>
</dbReference>
<feature type="domain" description="F-BAR" evidence="9">
    <location>
        <begin position="8"/>
        <end position="290"/>
    </location>
</feature>
<dbReference type="SMART" id="SM00326">
    <property type="entry name" value="SH3"/>
    <property type="match status" value="1"/>
</dbReference>
<dbReference type="FunCoup" id="A0A2R2MQF5">
    <property type="interactions" value="1279"/>
</dbReference>
<evidence type="ECO:0000313" key="10">
    <source>
        <dbReference type="Proteomes" id="UP000085678"/>
    </source>
</evidence>
<dbReference type="SMART" id="SM00055">
    <property type="entry name" value="FCH"/>
    <property type="match status" value="1"/>
</dbReference>
<dbReference type="KEGG" id="lak:106159510"/>
<proteinExistence type="predicted"/>
<dbReference type="GO" id="GO:0030833">
    <property type="term" value="P:regulation of actin filament polymerization"/>
    <property type="evidence" value="ECO:0007669"/>
    <property type="project" value="TreeGrafter"/>
</dbReference>
<dbReference type="Proteomes" id="UP000085678">
    <property type="component" value="Unplaced"/>
</dbReference>
<feature type="compositionally biased region" description="Low complexity" evidence="7">
    <location>
        <begin position="934"/>
        <end position="947"/>
    </location>
</feature>
<dbReference type="InterPro" id="IPR001060">
    <property type="entry name" value="FCH_dom"/>
</dbReference>
<dbReference type="SUPFAM" id="SSF50044">
    <property type="entry name" value="SH3-domain"/>
    <property type="match status" value="1"/>
</dbReference>
<feature type="region of interest" description="Disordered" evidence="7">
    <location>
        <begin position="349"/>
        <end position="388"/>
    </location>
</feature>
<dbReference type="PROSITE" id="PS50002">
    <property type="entry name" value="SH3"/>
    <property type="match status" value="1"/>
</dbReference>
<feature type="compositionally biased region" description="Polar residues" evidence="7">
    <location>
        <begin position="900"/>
        <end position="920"/>
    </location>
</feature>
<feature type="region of interest" description="Disordered" evidence="7">
    <location>
        <begin position="966"/>
        <end position="1002"/>
    </location>
</feature>
<dbReference type="InterPro" id="IPR036028">
    <property type="entry name" value="SH3-like_dom_sf"/>
</dbReference>
<feature type="region of interest" description="Disordered" evidence="7">
    <location>
        <begin position="1032"/>
        <end position="1060"/>
    </location>
</feature>
<dbReference type="SUPFAM" id="SSF103657">
    <property type="entry name" value="BAR/IMD domain-like"/>
    <property type="match status" value="1"/>
</dbReference>
<gene>
    <name evidence="11" type="primary">LOC106159510</name>
</gene>
<feature type="compositionally biased region" description="Polar residues" evidence="7">
    <location>
        <begin position="1048"/>
        <end position="1060"/>
    </location>
</feature>
<dbReference type="STRING" id="7574.A0A2R2MQF5"/>
<dbReference type="Gene3D" id="2.30.30.40">
    <property type="entry name" value="SH3 Domains"/>
    <property type="match status" value="2"/>
</dbReference>
<dbReference type="FunFam" id="2.30.30.40:FF:000033">
    <property type="entry name" value="FCH and double SH3 domains protein 2"/>
    <property type="match status" value="1"/>
</dbReference>
<feature type="region of interest" description="Disordered" evidence="7">
    <location>
        <begin position="873"/>
        <end position="953"/>
    </location>
</feature>
<dbReference type="GO" id="GO:0055037">
    <property type="term" value="C:recycling endosome"/>
    <property type="evidence" value="ECO:0007669"/>
    <property type="project" value="TreeGrafter"/>
</dbReference>
<dbReference type="GO" id="GO:0051130">
    <property type="term" value="P:positive regulation of cellular component organization"/>
    <property type="evidence" value="ECO:0007669"/>
    <property type="project" value="UniProtKB-ARBA"/>
</dbReference>
<evidence type="ECO:0000259" key="9">
    <source>
        <dbReference type="PROSITE" id="PS51741"/>
    </source>
</evidence>
<feature type="region of interest" description="Disordered" evidence="7">
    <location>
        <begin position="1085"/>
        <end position="1122"/>
    </location>
</feature>
<feature type="domain" description="SH3" evidence="8">
    <location>
        <begin position="692"/>
        <end position="755"/>
    </location>
</feature>
<dbReference type="InterPro" id="IPR031160">
    <property type="entry name" value="F_BAR_dom"/>
</dbReference>
<dbReference type="AlphaFoldDB" id="A0A2R2MQF5"/>
<feature type="compositionally biased region" description="Polar residues" evidence="7">
    <location>
        <begin position="1032"/>
        <end position="1041"/>
    </location>
</feature>
<feature type="region of interest" description="Disordered" evidence="7">
    <location>
        <begin position="771"/>
        <end position="847"/>
    </location>
</feature>
<evidence type="ECO:0000256" key="4">
    <source>
        <dbReference type="PROSITE-ProRule" id="PRU00192"/>
    </source>
</evidence>
<dbReference type="PROSITE" id="PS51741">
    <property type="entry name" value="F_BAR"/>
    <property type="match status" value="1"/>
</dbReference>
<dbReference type="PANTHER" id="PTHR15735">
    <property type="entry name" value="FCH AND DOUBLE SH3 DOMAINS PROTEIN"/>
    <property type="match status" value="1"/>
</dbReference>
<keyword evidence="2" id="KW-0597">Phosphoprotein</keyword>
<dbReference type="InterPro" id="IPR027267">
    <property type="entry name" value="AH/BAR_dom_sf"/>
</dbReference>
<evidence type="ECO:0000256" key="3">
    <source>
        <dbReference type="ARBA" id="ARBA00023054"/>
    </source>
</evidence>
<sequence>MQPPPRKVKSTVQLKNVQNEQVTKLQAKHQAEVDLLEDLRNFSKQRSVIEKDYAQALSKLATQYLTKKDFPAPPEVHGEDGKEYKTVSSVWRSLLEEMERMAQKRLKASDIYMQQVSEPAKNAKNTKMTLLKKVIDNLQLLQKEVTQTVQEMAKTQKIYSDEEHLAHDARQKAAEAEEKLKRKSTGLFQSLASLQKNSAKFSTRKESCEVKSTSARNEYVLNMVAANAHQIRYYSTDLPALMKQLDGDSYEKFQEFVTILGKTELDCVTAAHESLNKILTDAALVSRQYSLQCFLRDHLVFTELVQYQFEACDNDQIHSVTSANGAEHQLNKEARKWATKVARENKVIKDTNKTLDQLRSGLPGDRTSRSSNTSGDTPGQDPETKMEELRETIRKAETSKMKAEARLEVLRTAGIDVDGWLASANKDLLAPKPDGDTTSLSSSQMSFTTESSGEHSSGMVNGTHYREDDDDFDNSFDTSANATMIQTSTKRTLEAGFPKPCLALYDFQVILERIFDTEIVFHMNFFQATNTDELSIVADEQLEVIADGDGDGWVQNSIQVKNVSNTFNSACHAVTLFSHQADKHFCFLQHSRVFRYVISFIIMQDFTFQVIYFTTQAQNSNGEIGLVPENYLHYTEYSETSHPEHGYYAEEDDVATPTAEPESAIHHEPQESYSSSEVEIQQTVTQHNYGMDDGMWAKALYDYEATNEEELTFFEGQIIRILRKDENGVDDGWWEGELNGVVGVFPSLVVEELEPGKVPLHEHTVPPVCAPAPPAVTITQPSPDTEVKPTLSNKPEIPKKPPGLARYSNIPTKSELAQVSKTVTASSTKLTRSSVSGGPVSPTSPTKLTDSFSGASLAHISQLISASTAQQRNFSYSGSPNKTTSQTSSGSYGQTSVSGNSKNPPASNEQSQSGSVSRYSGNPMAFKATRQWHSVSSPPQSPTAQTPRKSLPESLLTQLSESLAKSNLKPMPTSQSAVNTNTNNQSERVTSTSQSHSPNYTQKSYYANVPSAADIACIEEIVTASSDATKLKHSSVSSNPRSPKVKSCPTSPRSPTKFPQSTYLINNASAGAEVAEVVTADFTVGGTPQITRTQYQSTDELNRPRKFSRTNSVTASSKETSV</sequence>
<feature type="compositionally biased region" description="Polar residues" evidence="7">
    <location>
        <begin position="809"/>
        <end position="832"/>
    </location>
</feature>
<dbReference type="InterPro" id="IPR001452">
    <property type="entry name" value="SH3_domain"/>
</dbReference>
<organism evidence="10 11">
    <name type="scientific">Lingula anatina</name>
    <name type="common">Brachiopod</name>
    <name type="synonym">Lingula unguis</name>
    <dbReference type="NCBI Taxonomy" id="7574"/>
    <lineage>
        <taxon>Eukaryota</taxon>
        <taxon>Metazoa</taxon>
        <taxon>Spiralia</taxon>
        <taxon>Lophotrochozoa</taxon>
        <taxon>Brachiopoda</taxon>
        <taxon>Linguliformea</taxon>
        <taxon>Lingulata</taxon>
        <taxon>Lingulida</taxon>
        <taxon>Linguloidea</taxon>
        <taxon>Lingulidae</taxon>
        <taxon>Lingula</taxon>
    </lineage>
</organism>
<dbReference type="GO" id="GO:0007274">
    <property type="term" value="P:neuromuscular synaptic transmission"/>
    <property type="evidence" value="ECO:0007669"/>
    <property type="project" value="TreeGrafter"/>
</dbReference>
<feature type="compositionally biased region" description="Low complexity" evidence="7">
    <location>
        <begin position="833"/>
        <end position="846"/>
    </location>
</feature>
<feature type="compositionally biased region" description="Polar residues" evidence="7">
    <location>
        <begin position="1109"/>
        <end position="1122"/>
    </location>
</feature>
<keyword evidence="1 4" id="KW-0728">SH3 domain</keyword>
<evidence type="ECO:0000256" key="1">
    <source>
        <dbReference type="ARBA" id="ARBA00022443"/>
    </source>
</evidence>
<evidence type="ECO:0000256" key="5">
    <source>
        <dbReference type="PROSITE-ProRule" id="PRU01077"/>
    </source>
</evidence>
<dbReference type="Pfam" id="PF14604">
    <property type="entry name" value="SH3_9"/>
    <property type="match status" value="1"/>
</dbReference>
<feature type="compositionally biased region" description="Polar residues" evidence="7">
    <location>
        <begin position="972"/>
        <end position="1002"/>
    </location>
</feature>
<accession>A0A2R2MQF5</accession>
<evidence type="ECO:0000256" key="7">
    <source>
        <dbReference type="SAM" id="MobiDB-lite"/>
    </source>
</evidence>
<feature type="compositionally biased region" description="Polar residues" evidence="7">
    <location>
        <begin position="873"/>
        <end position="882"/>
    </location>
</feature>
<dbReference type="CDD" id="cd11762">
    <property type="entry name" value="SH3_FCHSD_2"/>
    <property type="match status" value="1"/>
</dbReference>
<feature type="compositionally biased region" description="Low complexity" evidence="7">
    <location>
        <begin position="883"/>
        <end position="899"/>
    </location>
</feature>